<evidence type="ECO:0000259" key="1">
    <source>
        <dbReference type="PROSITE" id="PS51186"/>
    </source>
</evidence>
<dbReference type="InterPro" id="IPR016181">
    <property type="entry name" value="Acyl_CoA_acyltransferase"/>
</dbReference>
<name>A0A420V7L9_9ACTN</name>
<dbReference type="OrthoDB" id="3533156at2"/>
<keyword evidence="3" id="KW-1185">Reference proteome</keyword>
<dbReference type="PANTHER" id="PTHR43792">
    <property type="entry name" value="GNAT FAMILY, PUTATIVE (AFU_ORTHOLOGUE AFUA_3G00765)-RELATED-RELATED"/>
    <property type="match status" value="1"/>
</dbReference>
<evidence type="ECO:0000313" key="3">
    <source>
        <dbReference type="Proteomes" id="UP000028058"/>
    </source>
</evidence>
<dbReference type="Proteomes" id="UP000028058">
    <property type="component" value="Unassembled WGS sequence"/>
</dbReference>
<dbReference type="InterPro" id="IPR051531">
    <property type="entry name" value="N-acetyltransferase"/>
</dbReference>
<dbReference type="InterPro" id="IPR000182">
    <property type="entry name" value="GNAT_dom"/>
</dbReference>
<dbReference type="Gene3D" id="3.40.630.30">
    <property type="match status" value="1"/>
</dbReference>
<gene>
    <name evidence="2" type="ORF">SFRA_005200</name>
</gene>
<dbReference type="EMBL" id="JNAD02000002">
    <property type="protein sequence ID" value="RKM97940.1"/>
    <property type="molecule type" value="Genomic_DNA"/>
</dbReference>
<accession>A0A420V7L9</accession>
<organism evidence="2 3">
    <name type="scientific">Streptomyces xinghaiensis</name>
    <dbReference type="NCBI Taxonomy" id="1038928"/>
    <lineage>
        <taxon>Bacteria</taxon>
        <taxon>Bacillati</taxon>
        <taxon>Actinomycetota</taxon>
        <taxon>Actinomycetes</taxon>
        <taxon>Kitasatosporales</taxon>
        <taxon>Streptomycetaceae</taxon>
        <taxon>Streptomyces</taxon>
    </lineage>
</organism>
<dbReference type="PANTHER" id="PTHR43792:SF1">
    <property type="entry name" value="N-ACETYLTRANSFERASE DOMAIN-CONTAINING PROTEIN"/>
    <property type="match status" value="1"/>
</dbReference>
<sequence>MVFLETERLVLRRFTEGDEAHLVALDADPEVMRFLTGGAPTPPRVIRDETLPRMLRLDAEYGGRLGYWAAEEKAAGRRFTGWFELRPTDGGGRECELGYRLRRDAWGRGYATEGARALVRTAFTELGVERLFAETMAVNRGSRRVMEKAGLVYVRTFHQEWPEYIDGAEHGEVRYELSRAAWEAR</sequence>
<feature type="domain" description="N-acetyltransferase" evidence="1">
    <location>
        <begin position="9"/>
        <end position="180"/>
    </location>
</feature>
<dbReference type="PROSITE" id="PS51186">
    <property type="entry name" value="GNAT"/>
    <property type="match status" value="1"/>
</dbReference>
<reference evidence="2 3" key="1">
    <citation type="journal article" date="2014" name="Genome Announc.">
        <title>Draft Genome Sequence of Streptomyces fradiae ATCC 19609, a Strain Highly Sensitive to Antibiotics.</title>
        <authorList>
            <person name="Bekker O.B."/>
            <person name="Klimina K.M."/>
            <person name="Vatlin A.A."/>
            <person name="Zakharevich N.V."/>
            <person name="Kasianov A.S."/>
            <person name="Danilenko V.N."/>
        </authorList>
    </citation>
    <scope>NUCLEOTIDE SEQUENCE [LARGE SCALE GENOMIC DNA]</scope>
    <source>
        <strain evidence="2 3">ATCC 19609</strain>
    </source>
</reference>
<dbReference type="SUPFAM" id="SSF55729">
    <property type="entry name" value="Acyl-CoA N-acyltransferases (Nat)"/>
    <property type="match status" value="1"/>
</dbReference>
<protein>
    <submittedName>
        <fullName evidence="2">N-acetyltransferase</fullName>
    </submittedName>
</protein>
<evidence type="ECO:0000313" key="2">
    <source>
        <dbReference type="EMBL" id="RKM97940.1"/>
    </source>
</evidence>
<dbReference type="Pfam" id="PF13302">
    <property type="entry name" value="Acetyltransf_3"/>
    <property type="match status" value="1"/>
</dbReference>
<dbReference type="GO" id="GO:0016747">
    <property type="term" value="F:acyltransferase activity, transferring groups other than amino-acyl groups"/>
    <property type="evidence" value="ECO:0007669"/>
    <property type="project" value="InterPro"/>
</dbReference>
<proteinExistence type="predicted"/>
<comment type="caution">
    <text evidence="2">The sequence shown here is derived from an EMBL/GenBank/DDBJ whole genome shotgun (WGS) entry which is preliminary data.</text>
</comment>
<dbReference type="AlphaFoldDB" id="A0A420V7L9"/>
<dbReference type="RefSeq" id="WP_043461796.1">
    <property type="nucleotide sequence ID" value="NZ_CP134822.1"/>
</dbReference>